<keyword evidence="2" id="KW-0539">Nucleus</keyword>
<dbReference type="AlphaFoldDB" id="A0A445K2X0"/>
<evidence type="ECO:0000256" key="1">
    <source>
        <dbReference type="ARBA" id="ARBA00004123"/>
    </source>
</evidence>
<gene>
    <name evidence="3" type="ORF">D0Y65_013394</name>
</gene>
<comment type="caution">
    <text evidence="3">The sequence shown here is derived from an EMBL/GenBank/DDBJ whole genome shotgun (WGS) entry which is preliminary data.</text>
</comment>
<dbReference type="GO" id="GO:0005634">
    <property type="term" value="C:nucleus"/>
    <property type="evidence" value="ECO:0007669"/>
    <property type="project" value="UniProtKB-SubCell"/>
</dbReference>
<accession>A0A445K2X0</accession>
<dbReference type="GO" id="GO:0006950">
    <property type="term" value="P:response to stress"/>
    <property type="evidence" value="ECO:0007669"/>
    <property type="project" value="UniProtKB-ARBA"/>
</dbReference>
<sequence length="117" mass="13209">MNFSHHFSHNHNSALGNLSFPLGNMEQEIDSLILNMGSLGTSFPPKRSGLSMYYSGKSRSFVCMEDVHCVEDLKKPEHADAKKTKKRSHRKELLNLAPYPCRRAPSCTQLTTPYVNV</sequence>
<name>A0A445K2X0_GLYSO</name>
<dbReference type="InterPro" id="IPR051992">
    <property type="entry name" value="OxStress_Response_Reg"/>
</dbReference>
<evidence type="ECO:0000313" key="4">
    <source>
        <dbReference type="Proteomes" id="UP000289340"/>
    </source>
</evidence>
<dbReference type="Proteomes" id="UP000289340">
    <property type="component" value="Chromosome 6"/>
</dbReference>
<dbReference type="PANTHER" id="PTHR33172:SF38">
    <property type="entry name" value="GENOME ASSEMBLY, CHROMOSOME: A01"/>
    <property type="match status" value="1"/>
</dbReference>
<evidence type="ECO:0000313" key="3">
    <source>
        <dbReference type="EMBL" id="RZC05191.1"/>
    </source>
</evidence>
<reference evidence="3 4" key="1">
    <citation type="submission" date="2018-09" db="EMBL/GenBank/DDBJ databases">
        <title>A high-quality reference genome of wild soybean provides a powerful tool to mine soybean genomes.</title>
        <authorList>
            <person name="Xie M."/>
            <person name="Chung C.Y.L."/>
            <person name="Li M.-W."/>
            <person name="Wong F.-L."/>
            <person name="Chan T.-F."/>
            <person name="Lam H.-M."/>
        </authorList>
    </citation>
    <scope>NUCLEOTIDE SEQUENCE [LARGE SCALE GENOMIC DNA]</scope>
    <source>
        <strain evidence="4">cv. W05</strain>
        <tissue evidence="3">Hypocotyl of etiolated seedlings</tissue>
    </source>
</reference>
<proteinExistence type="predicted"/>
<dbReference type="PANTHER" id="PTHR33172">
    <property type="entry name" value="OS08G0516900 PROTEIN"/>
    <property type="match status" value="1"/>
</dbReference>
<keyword evidence="4" id="KW-1185">Reference proteome</keyword>
<protein>
    <submittedName>
        <fullName evidence="3">Uncharacterized protein</fullName>
    </submittedName>
</protein>
<dbReference type="EMBL" id="QZWG01000006">
    <property type="protein sequence ID" value="RZC05191.1"/>
    <property type="molecule type" value="Genomic_DNA"/>
</dbReference>
<comment type="subcellular location">
    <subcellularLocation>
        <location evidence="1">Nucleus</location>
    </subcellularLocation>
</comment>
<organism evidence="3 4">
    <name type="scientific">Glycine soja</name>
    <name type="common">Wild soybean</name>
    <dbReference type="NCBI Taxonomy" id="3848"/>
    <lineage>
        <taxon>Eukaryota</taxon>
        <taxon>Viridiplantae</taxon>
        <taxon>Streptophyta</taxon>
        <taxon>Embryophyta</taxon>
        <taxon>Tracheophyta</taxon>
        <taxon>Spermatophyta</taxon>
        <taxon>Magnoliopsida</taxon>
        <taxon>eudicotyledons</taxon>
        <taxon>Gunneridae</taxon>
        <taxon>Pentapetalae</taxon>
        <taxon>rosids</taxon>
        <taxon>fabids</taxon>
        <taxon>Fabales</taxon>
        <taxon>Fabaceae</taxon>
        <taxon>Papilionoideae</taxon>
        <taxon>50 kb inversion clade</taxon>
        <taxon>NPAAA clade</taxon>
        <taxon>indigoferoid/millettioid clade</taxon>
        <taxon>Phaseoleae</taxon>
        <taxon>Glycine</taxon>
        <taxon>Glycine subgen. Soja</taxon>
    </lineage>
</organism>
<evidence type="ECO:0000256" key="2">
    <source>
        <dbReference type="ARBA" id="ARBA00023242"/>
    </source>
</evidence>